<protein>
    <submittedName>
        <fullName evidence="3">Uncharacterized protein</fullName>
    </submittedName>
</protein>
<evidence type="ECO:0000256" key="2">
    <source>
        <dbReference type="SAM" id="SignalP"/>
    </source>
</evidence>
<accession>A0A367LH76</accession>
<sequence>MSIYIQQSSLLSLLLTLQRVSSLNPPLPRATSERKEKTTRNHNNHATDALLSQLNLRNDFGLASSCMQLDGDDEEAVHHPISSSLSPNLTALTKAFCIMLQASSSPSSARSPRKNDTK</sequence>
<gene>
    <name evidence="3" type="ORF">L249_8280</name>
</gene>
<feature type="region of interest" description="Disordered" evidence="1">
    <location>
        <begin position="23"/>
        <end position="46"/>
    </location>
</feature>
<dbReference type="EMBL" id="LKCN02000005">
    <property type="protein sequence ID" value="RCI13793.1"/>
    <property type="molecule type" value="Genomic_DNA"/>
</dbReference>
<keyword evidence="2" id="KW-0732">Signal</keyword>
<comment type="caution">
    <text evidence="3">The sequence shown here is derived from an EMBL/GenBank/DDBJ whole genome shotgun (WGS) entry which is preliminary data.</text>
</comment>
<proteinExistence type="predicted"/>
<feature type="signal peptide" evidence="2">
    <location>
        <begin position="1"/>
        <end position="22"/>
    </location>
</feature>
<reference evidence="3 4" key="1">
    <citation type="journal article" date="2015" name="BMC Genomics">
        <title>Insights from the genome of Ophiocordyceps polyrhachis-furcata to pathogenicity and host specificity in insect fungi.</title>
        <authorList>
            <person name="Wichadakul D."/>
            <person name="Kobmoo N."/>
            <person name="Ingsriswang S."/>
            <person name="Tangphatsornruang S."/>
            <person name="Chantasingh D."/>
            <person name="Luangsa-ard J.J."/>
            <person name="Eurwilaichitr L."/>
        </authorList>
    </citation>
    <scope>NUCLEOTIDE SEQUENCE [LARGE SCALE GENOMIC DNA]</scope>
    <source>
        <strain evidence="3 4">BCC 54312</strain>
    </source>
</reference>
<dbReference type="AlphaFoldDB" id="A0A367LH76"/>
<keyword evidence="4" id="KW-1185">Reference proteome</keyword>
<dbReference type="Proteomes" id="UP000253664">
    <property type="component" value="Unassembled WGS sequence"/>
</dbReference>
<evidence type="ECO:0000313" key="4">
    <source>
        <dbReference type="Proteomes" id="UP000253664"/>
    </source>
</evidence>
<feature type="chain" id="PRO_5016836538" evidence="2">
    <location>
        <begin position="23"/>
        <end position="118"/>
    </location>
</feature>
<name>A0A367LH76_9HYPO</name>
<evidence type="ECO:0000256" key="1">
    <source>
        <dbReference type="SAM" id="MobiDB-lite"/>
    </source>
</evidence>
<organism evidence="3 4">
    <name type="scientific">Ophiocordyceps polyrhachis-furcata BCC 54312</name>
    <dbReference type="NCBI Taxonomy" id="1330021"/>
    <lineage>
        <taxon>Eukaryota</taxon>
        <taxon>Fungi</taxon>
        <taxon>Dikarya</taxon>
        <taxon>Ascomycota</taxon>
        <taxon>Pezizomycotina</taxon>
        <taxon>Sordariomycetes</taxon>
        <taxon>Hypocreomycetidae</taxon>
        <taxon>Hypocreales</taxon>
        <taxon>Ophiocordycipitaceae</taxon>
        <taxon>Ophiocordyceps</taxon>
    </lineage>
</organism>
<evidence type="ECO:0000313" key="3">
    <source>
        <dbReference type="EMBL" id="RCI13793.1"/>
    </source>
</evidence>